<evidence type="ECO:0000256" key="3">
    <source>
        <dbReference type="ARBA" id="ARBA00022946"/>
    </source>
</evidence>
<dbReference type="PANTHER" id="PTHR11661:SF1">
    <property type="entry name" value="LARGE RIBOSOMAL SUBUNIT PROTEIN UL11M"/>
    <property type="match status" value="1"/>
</dbReference>
<dbReference type="Proteomes" id="UP000694545">
    <property type="component" value="Unplaced"/>
</dbReference>
<reference evidence="14" key="2">
    <citation type="submission" date="2025-09" db="UniProtKB">
        <authorList>
            <consortium name="Ensembl"/>
        </authorList>
    </citation>
    <scope>IDENTIFICATION</scope>
</reference>
<dbReference type="GO" id="GO:0005762">
    <property type="term" value="C:mitochondrial large ribosomal subunit"/>
    <property type="evidence" value="ECO:0007669"/>
    <property type="project" value="TreeGrafter"/>
</dbReference>
<evidence type="ECO:0000256" key="2">
    <source>
        <dbReference type="ARBA" id="ARBA00010537"/>
    </source>
</evidence>
<gene>
    <name evidence="14" type="primary">MRPL11</name>
</gene>
<evidence type="ECO:0000256" key="10">
    <source>
        <dbReference type="RuleBase" id="RU003978"/>
    </source>
</evidence>
<dbReference type="InterPro" id="IPR020784">
    <property type="entry name" value="Ribosomal_uL11_N"/>
</dbReference>
<evidence type="ECO:0000256" key="8">
    <source>
        <dbReference type="ARBA" id="ARBA00040104"/>
    </source>
</evidence>
<keyword evidence="5" id="KW-0496">Mitochondrion</keyword>
<feature type="coiled-coil region" evidence="11">
    <location>
        <begin position="170"/>
        <end position="197"/>
    </location>
</feature>
<keyword evidence="4 10" id="KW-0689">Ribosomal protein</keyword>
<dbReference type="Pfam" id="PF03946">
    <property type="entry name" value="Ribosomal_L11_N"/>
    <property type="match status" value="1"/>
</dbReference>
<comment type="subcellular location">
    <subcellularLocation>
        <location evidence="1">Mitochondrion</location>
    </subcellularLocation>
</comment>
<feature type="domain" description="Large ribosomal subunit protein uL11 N-terminal" evidence="13">
    <location>
        <begin position="20"/>
        <end position="78"/>
    </location>
</feature>
<comment type="subunit">
    <text evidence="7">Component of the mitochondrial ribosome large subunit (39S) which comprises a 16S rRNA and about 50 distinct proteins.</text>
</comment>
<protein>
    <recommendedName>
        <fullName evidence="8">Large ribosomal subunit protein uL11m</fullName>
    </recommendedName>
    <alternativeName>
        <fullName evidence="9">39S ribosomal protein L11, mitochondrial</fullName>
    </alternativeName>
</protein>
<dbReference type="HAMAP" id="MF_00736">
    <property type="entry name" value="Ribosomal_uL11"/>
    <property type="match status" value="1"/>
</dbReference>
<evidence type="ECO:0000256" key="5">
    <source>
        <dbReference type="ARBA" id="ARBA00023128"/>
    </source>
</evidence>
<dbReference type="AlphaFoldDB" id="A0A8D2LD39"/>
<dbReference type="NCBIfam" id="TIGR01632">
    <property type="entry name" value="L11_bact"/>
    <property type="match status" value="1"/>
</dbReference>
<dbReference type="RefSeq" id="XP_044304767.1">
    <property type="nucleotide sequence ID" value="XM_044448832.1"/>
</dbReference>
<dbReference type="InterPro" id="IPR036769">
    <property type="entry name" value="Ribosomal_uL11_C_sf"/>
</dbReference>
<evidence type="ECO:0000259" key="13">
    <source>
        <dbReference type="Pfam" id="PF03946"/>
    </source>
</evidence>
<dbReference type="SUPFAM" id="SSF54747">
    <property type="entry name" value="Ribosomal L11/L12e N-terminal domain"/>
    <property type="match status" value="1"/>
</dbReference>
<dbReference type="InterPro" id="IPR006519">
    <property type="entry name" value="Ribosomal_uL11_bac-typ"/>
</dbReference>
<name>A0A8D2LD39_VARKO</name>
<evidence type="ECO:0000256" key="11">
    <source>
        <dbReference type="SAM" id="Coils"/>
    </source>
</evidence>
<keyword evidence="11" id="KW-0175">Coiled coil</keyword>
<dbReference type="GO" id="GO:0005743">
    <property type="term" value="C:mitochondrial inner membrane"/>
    <property type="evidence" value="ECO:0007669"/>
    <property type="project" value="UniProtKB-ARBA"/>
</dbReference>
<dbReference type="FunFam" id="1.10.10.250:FF:000004">
    <property type="entry name" value="39S ribosomal protein L11, mitochondrial"/>
    <property type="match status" value="1"/>
</dbReference>
<dbReference type="CTD" id="65003"/>
<accession>A0A8D2LD39</accession>
<dbReference type="Gene3D" id="1.10.10.250">
    <property type="entry name" value="Ribosomal protein L11, C-terminal domain"/>
    <property type="match status" value="1"/>
</dbReference>
<organism evidence="14 15">
    <name type="scientific">Varanus komodoensis</name>
    <name type="common">Komodo dragon</name>
    <dbReference type="NCBI Taxonomy" id="61221"/>
    <lineage>
        <taxon>Eukaryota</taxon>
        <taxon>Metazoa</taxon>
        <taxon>Chordata</taxon>
        <taxon>Craniata</taxon>
        <taxon>Vertebrata</taxon>
        <taxon>Euteleostomi</taxon>
        <taxon>Lepidosauria</taxon>
        <taxon>Squamata</taxon>
        <taxon>Bifurcata</taxon>
        <taxon>Unidentata</taxon>
        <taxon>Episquamata</taxon>
        <taxon>Toxicofera</taxon>
        <taxon>Anguimorpha</taxon>
        <taxon>Paleoanguimorpha</taxon>
        <taxon>Varanoidea</taxon>
        <taxon>Varanidae</taxon>
        <taxon>Varanus</taxon>
    </lineage>
</organism>
<evidence type="ECO:0000313" key="14">
    <source>
        <dbReference type="Ensembl" id="ENSVKKP00000020670.1"/>
    </source>
</evidence>
<feature type="domain" description="Large ribosomal subunit protein uL11 C-terminal" evidence="12">
    <location>
        <begin position="84"/>
        <end position="155"/>
    </location>
</feature>
<keyword evidence="3" id="KW-0809">Transit peptide</keyword>
<dbReference type="InterPro" id="IPR020783">
    <property type="entry name" value="Ribosomal_uL11_C"/>
</dbReference>
<evidence type="ECO:0000313" key="15">
    <source>
        <dbReference type="Proteomes" id="UP000694545"/>
    </source>
</evidence>
<dbReference type="GO" id="GO:0003735">
    <property type="term" value="F:structural constituent of ribosome"/>
    <property type="evidence" value="ECO:0007669"/>
    <property type="project" value="InterPro"/>
</dbReference>
<evidence type="ECO:0000256" key="1">
    <source>
        <dbReference type="ARBA" id="ARBA00004173"/>
    </source>
</evidence>
<dbReference type="KEGG" id="vko:123032725"/>
<keyword evidence="6 10" id="KW-0687">Ribonucleoprotein</keyword>
<dbReference type="GO" id="GO:0070180">
    <property type="term" value="F:large ribosomal subunit rRNA binding"/>
    <property type="evidence" value="ECO:0007669"/>
    <property type="project" value="TreeGrafter"/>
</dbReference>
<dbReference type="Gene3D" id="3.30.1550.10">
    <property type="entry name" value="Ribosomal protein L11/L12, N-terminal domain"/>
    <property type="match status" value="1"/>
</dbReference>
<comment type="similarity">
    <text evidence="2 10">Belongs to the universal ribosomal protein uL11 family.</text>
</comment>
<dbReference type="FunFam" id="3.30.1550.10:FF:000003">
    <property type="entry name" value="39S ribosomal protein L11, mitochondrial"/>
    <property type="match status" value="1"/>
</dbReference>
<dbReference type="SUPFAM" id="SSF46906">
    <property type="entry name" value="Ribosomal protein L11, C-terminal domain"/>
    <property type="match status" value="1"/>
</dbReference>
<dbReference type="Pfam" id="PF00298">
    <property type="entry name" value="Ribosomal_L11"/>
    <property type="match status" value="1"/>
</dbReference>
<dbReference type="PANTHER" id="PTHR11661">
    <property type="entry name" value="60S RIBOSOMAL PROTEIN L12"/>
    <property type="match status" value="1"/>
</dbReference>
<dbReference type="CDD" id="cd00349">
    <property type="entry name" value="Ribosomal_L11"/>
    <property type="match status" value="1"/>
</dbReference>
<evidence type="ECO:0000256" key="4">
    <source>
        <dbReference type="ARBA" id="ARBA00022980"/>
    </source>
</evidence>
<dbReference type="GO" id="GO:0006412">
    <property type="term" value="P:translation"/>
    <property type="evidence" value="ECO:0007669"/>
    <property type="project" value="InterPro"/>
</dbReference>
<dbReference type="OrthoDB" id="1091498at2759"/>
<evidence type="ECO:0000259" key="12">
    <source>
        <dbReference type="Pfam" id="PF00298"/>
    </source>
</evidence>
<evidence type="ECO:0000256" key="6">
    <source>
        <dbReference type="ARBA" id="ARBA00023274"/>
    </source>
</evidence>
<dbReference type="GeneID" id="123032725"/>
<dbReference type="OMA" id="CKQFNAK"/>
<reference evidence="14" key="1">
    <citation type="submission" date="2025-08" db="UniProtKB">
        <authorList>
            <consortium name="Ensembl"/>
        </authorList>
    </citation>
    <scope>IDENTIFICATION</scope>
</reference>
<dbReference type="SMART" id="SM00649">
    <property type="entry name" value="RL11"/>
    <property type="match status" value="1"/>
</dbReference>
<evidence type="ECO:0000256" key="7">
    <source>
        <dbReference type="ARBA" id="ARBA00038782"/>
    </source>
</evidence>
<dbReference type="Ensembl" id="ENSVKKT00000021183.1">
    <property type="protein sequence ID" value="ENSVKKP00000020670.1"/>
    <property type="gene ID" value="ENSVKKG00000013894.1"/>
</dbReference>
<dbReference type="InterPro" id="IPR036796">
    <property type="entry name" value="Ribosomal_uL11_N_sf"/>
</dbReference>
<keyword evidence="15" id="KW-1185">Reference proteome</keyword>
<dbReference type="InterPro" id="IPR000911">
    <property type="entry name" value="Ribosomal_uL11"/>
</dbReference>
<sequence length="199" mass="21514">MSKVARAAKSIPKVDPGNVIRTIIRAGQAAPGPPLGPVLGQRGIPVGQFCKDFNERTKDIKDGIPLPTYITVQPDRSYEIQINKPTATYFLLSAAGVEKGASNPGQEVAGMVTLKHLYEIALVKGQDPCFVLRDMPLEKIVRSLIGTARSLGIQVVRELNAEEYGVFLKEREEKLAAEAAEREAERAALKKKLAAAAPV</sequence>
<proteinExistence type="inferred from homology"/>
<evidence type="ECO:0000256" key="9">
    <source>
        <dbReference type="ARBA" id="ARBA00041455"/>
    </source>
</evidence>